<dbReference type="RefSeq" id="YP_009702187.1">
    <property type="nucleotide sequence ID" value="NC_044939.1"/>
</dbReference>
<accession>K4NVW5</accession>
<sequence>MSRALLARKRRRSPLSLSQNKQQRTKCSAIDVDFVPPKSKLIGSYTPRRSTSIRMVMKKYRTPFVMPSALELYEQRKLEAERELKIQEDRIKFADTLKKQYETSDKIVQSRWIYIGRGRSHLRYSTSGTWSMSS</sequence>
<dbReference type="EMBL" id="JX491653">
    <property type="protein sequence ID" value="AFV50446.1"/>
    <property type="molecule type" value="Genomic_DNA"/>
</dbReference>
<evidence type="ECO:0000313" key="3">
    <source>
        <dbReference type="Proteomes" id="UP000232493"/>
    </source>
</evidence>
<feature type="region of interest" description="Disordered" evidence="1">
    <location>
        <begin position="1"/>
        <end position="23"/>
    </location>
</feature>
<organism evidence="2 3">
    <name type="scientific">Heliothis virescens ascovirus 3g</name>
    <dbReference type="NCBI Taxonomy" id="1246651"/>
    <lineage>
        <taxon>Viruses</taxon>
        <taxon>Varidnaviria</taxon>
        <taxon>Bamfordvirae</taxon>
        <taxon>Nucleocytoviricota</taxon>
        <taxon>Megaviricetes</taxon>
        <taxon>Pimascovirales</taxon>
        <taxon>Pimascovirales incertae sedis</taxon>
        <taxon>Ascoviridae</taxon>
        <taxon>Ascovirus</taxon>
        <taxon>Ascovirus hvav3a</taxon>
    </lineage>
</organism>
<protein>
    <submittedName>
        <fullName evidence="2">Uncharacterized protein</fullName>
    </submittedName>
</protein>
<proteinExistence type="predicted"/>
<dbReference type="Proteomes" id="UP000232493">
    <property type="component" value="Segment"/>
</dbReference>
<evidence type="ECO:0000313" key="2">
    <source>
        <dbReference type="EMBL" id="AFV50446.1"/>
    </source>
</evidence>
<dbReference type="KEGG" id="vg:41900987"/>
<feature type="compositionally biased region" description="Basic residues" evidence="1">
    <location>
        <begin position="1"/>
        <end position="13"/>
    </location>
</feature>
<name>K4NVW5_9VIRU</name>
<reference evidence="2 3" key="1">
    <citation type="journal article" date="2012" name="J. Virol.">
        <title>Genomic Sequence of Heliothis virescens Ascovirus 3g Isolated from Spodoptera exigua.</title>
        <authorList>
            <person name="Huang G.H."/>
            <person name="Wang Y.S."/>
            <person name="Wang X."/>
            <person name="Garretson T.A."/>
            <person name="Dai L.Y."/>
            <person name="Zhang C.X."/>
            <person name="Cheng X.W."/>
        </authorList>
    </citation>
    <scope>NUCLEOTIDE SEQUENCE [LARGE SCALE GENOMIC DNA]</scope>
    <source>
        <strain evidence="2">5a</strain>
    </source>
</reference>
<dbReference type="GeneID" id="41900987"/>
<evidence type="ECO:0000256" key="1">
    <source>
        <dbReference type="SAM" id="MobiDB-lite"/>
    </source>
</evidence>